<dbReference type="AlphaFoldDB" id="A0A914QRC3"/>
<feature type="transmembrane region" description="Helical" evidence="1">
    <location>
        <begin position="284"/>
        <end position="307"/>
    </location>
</feature>
<feature type="transmembrane region" description="Helical" evidence="1">
    <location>
        <begin position="250"/>
        <end position="272"/>
    </location>
</feature>
<dbReference type="WBParaSite" id="PDA_v2.g6452.t1">
    <property type="protein sequence ID" value="PDA_v2.g6452.t1"/>
    <property type="gene ID" value="PDA_v2.g6452"/>
</dbReference>
<feature type="transmembrane region" description="Helical" evidence="1">
    <location>
        <begin position="101"/>
        <end position="123"/>
    </location>
</feature>
<keyword evidence="1" id="KW-1133">Transmembrane helix</keyword>
<sequence>MKTLGLSKENREIGYINYCVSFGFAILLNSLLAFAVARRSTKMLQSYRKVFVFHIFIDYCLSFITVLTMVQPIGTTLNGDPIFFHIIGGLIFSPPQPWTTILATIAVFFAIYNITTAPVSFIYRYLIICHNYELTILPFFGLCVIAGIGPLGYALTILYKELTTRELEDEAVALFAGSDWIDSDGNPPNFGVMYTSRYSVNTYITPVTVFISYSIVIYCTIWISLKMWKLRAMQANSTGRNRRSQSQLQTVLFCQALIPFFTAGLSTLAIQIGKIFGLSQPWWFFYLNLINTWSPVVNPLVALIVIAPYRKFILHPFNSKIETSSINAPIQQQRKHESTLMQNRSNNNIIKVIGS</sequence>
<evidence type="ECO:0000256" key="1">
    <source>
        <dbReference type="SAM" id="Phobius"/>
    </source>
</evidence>
<dbReference type="PANTHER" id="PTHR22943:SF248">
    <property type="entry name" value="SEVEN TM RECEPTOR"/>
    <property type="match status" value="1"/>
</dbReference>
<keyword evidence="1" id="KW-0472">Membrane</keyword>
<name>A0A914QRC3_9BILA</name>
<dbReference type="Proteomes" id="UP000887578">
    <property type="component" value="Unplaced"/>
</dbReference>
<feature type="transmembrane region" description="Helical" evidence="1">
    <location>
        <begin position="135"/>
        <end position="159"/>
    </location>
</feature>
<reference evidence="3" key="1">
    <citation type="submission" date="2022-11" db="UniProtKB">
        <authorList>
            <consortium name="WormBaseParasite"/>
        </authorList>
    </citation>
    <scope>IDENTIFICATION</scope>
</reference>
<protein>
    <submittedName>
        <fullName evidence="3">Uncharacterized protein</fullName>
    </submittedName>
</protein>
<feature type="transmembrane region" description="Helical" evidence="1">
    <location>
        <begin position="15"/>
        <end position="38"/>
    </location>
</feature>
<dbReference type="SUPFAM" id="SSF81321">
    <property type="entry name" value="Family A G protein-coupled receptor-like"/>
    <property type="match status" value="1"/>
</dbReference>
<feature type="transmembrane region" description="Helical" evidence="1">
    <location>
        <begin position="203"/>
        <end position="225"/>
    </location>
</feature>
<dbReference type="Pfam" id="PF10317">
    <property type="entry name" value="7TM_GPCR_Srd"/>
    <property type="match status" value="1"/>
</dbReference>
<dbReference type="InterPro" id="IPR019421">
    <property type="entry name" value="7TM_GPCR_serpentine_rcpt_Srd"/>
</dbReference>
<proteinExistence type="predicted"/>
<organism evidence="2 3">
    <name type="scientific">Panagrolaimus davidi</name>
    <dbReference type="NCBI Taxonomy" id="227884"/>
    <lineage>
        <taxon>Eukaryota</taxon>
        <taxon>Metazoa</taxon>
        <taxon>Ecdysozoa</taxon>
        <taxon>Nematoda</taxon>
        <taxon>Chromadorea</taxon>
        <taxon>Rhabditida</taxon>
        <taxon>Tylenchina</taxon>
        <taxon>Panagrolaimomorpha</taxon>
        <taxon>Panagrolaimoidea</taxon>
        <taxon>Panagrolaimidae</taxon>
        <taxon>Panagrolaimus</taxon>
    </lineage>
</organism>
<evidence type="ECO:0000313" key="2">
    <source>
        <dbReference type="Proteomes" id="UP000887578"/>
    </source>
</evidence>
<dbReference type="PANTHER" id="PTHR22943">
    <property type="entry name" value="7-TRANSMEMBRANE DOMAIN RECEPTOR C.ELEGANS"/>
    <property type="match status" value="1"/>
</dbReference>
<feature type="transmembrane region" description="Helical" evidence="1">
    <location>
        <begin position="50"/>
        <end position="70"/>
    </location>
</feature>
<evidence type="ECO:0000313" key="3">
    <source>
        <dbReference type="WBParaSite" id="PDA_v2.g6452.t1"/>
    </source>
</evidence>
<keyword evidence="1" id="KW-0812">Transmembrane</keyword>
<keyword evidence="2" id="KW-1185">Reference proteome</keyword>
<accession>A0A914QRC3</accession>